<name>A0A6N3BRH8_9FIRM</name>
<keyword evidence="12 17" id="KW-0413">Isomerase</keyword>
<comment type="function">
    <text evidence="15">Bifunctional enzyme that catalyzes two sequential steps of tryptophan biosynthetic pathway. The first reaction is catalyzed by the isomerase, coded by the TrpF domain; the second reaction is catalyzed by the synthase, coded by the TrpC domain.</text>
</comment>
<evidence type="ECO:0000256" key="13">
    <source>
        <dbReference type="ARBA" id="ARBA00023239"/>
    </source>
</evidence>
<evidence type="ECO:0000256" key="8">
    <source>
        <dbReference type="ARBA" id="ARBA00022605"/>
    </source>
</evidence>
<keyword evidence="8 16" id="KW-0028">Amino-acid biosynthesis</keyword>
<dbReference type="EC" id="5.3.1.24" evidence="17"/>
<dbReference type="PROSITE" id="PS00614">
    <property type="entry name" value="IGPS"/>
    <property type="match status" value="1"/>
</dbReference>
<evidence type="ECO:0000256" key="6">
    <source>
        <dbReference type="ARBA" id="ARBA00008737"/>
    </source>
</evidence>
<evidence type="ECO:0000256" key="9">
    <source>
        <dbReference type="ARBA" id="ARBA00022793"/>
    </source>
</evidence>
<dbReference type="HAMAP" id="MF_00135">
    <property type="entry name" value="PRAI"/>
    <property type="match status" value="1"/>
</dbReference>
<dbReference type="CDD" id="cd00405">
    <property type="entry name" value="PRAI"/>
    <property type="match status" value="1"/>
</dbReference>
<comment type="similarity">
    <text evidence="17">Belongs to the TrpF family.</text>
</comment>
<dbReference type="InterPro" id="IPR011060">
    <property type="entry name" value="RibuloseP-bd_barrel"/>
</dbReference>
<evidence type="ECO:0000256" key="16">
    <source>
        <dbReference type="HAMAP-Rule" id="MF_00134"/>
    </source>
</evidence>
<evidence type="ECO:0000256" key="4">
    <source>
        <dbReference type="ARBA" id="ARBA00004696"/>
    </source>
</evidence>
<dbReference type="Pfam" id="PF00697">
    <property type="entry name" value="PRAI"/>
    <property type="match status" value="1"/>
</dbReference>
<evidence type="ECO:0000256" key="5">
    <source>
        <dbReference type="ARBA" id="ARBA00007902"/>
    </source>
</evidence>
<evidence type="ECO:0000256" key="2">
    <source>
        <dbReference type="ARBA" id="ARBA00001633"/>
    </source>
</evidence>
<dbReference type="GO" id="GO:0004425">
    <property type="term" value="F:indole-3-glycerol-phosphate synthase activity"/>
    <property type="evidence" value="ECO:0007669"/>
    <property type="project" value="UniProtKB-UniRule"/>
</dbReference>
<dbReference type="InterPro" id="IPR045186">
    <property type="entry name" value="Indole-3-glycerol_P_synth"/>
</dbReference>
<dbReference type="GO" id="GO:0000162">
    <property type="term" value="P:L-tryptophan biosynthetic process"/>
    <property type="evidence" value="ECO:0007669"/>
    <property type="project" value="UniProtKB-UniRule"/>
</dbReference>
<organism evidence="20">
    <name type="scientific">Veillonella ratti</name>
    <dbReference type="NCBI Taxonomy" id="103892"/>
    <lineage>
        <taxon>Bacteria</taxon>
        <taxon>Bacillati</taxon>
        <taxon>Bacillota</taxon>
        <taxon>Negativicutes</taxon>
        <taxon>Veillonellales</taxon>
        <taxon>Veillonellaceae</taxon>
        <taxon>Veillonella</taxon>
    </lineage>
</organism>
<feature type="domain" description="Indole-3-glycerol phosphate synthase" evidence="18">
    <location>
        <begin position="3"/>
        <end position="264"/>
    </location>
</feature>
<dbReference type="EC" id="4.1.1.48" evidence="16"/>
<dbReference type="HAMAP" id="MF_00134_B">
    <property type="entry name" value="IGPS_B"/>
    <property type="match status" value="1"/>
</dbReference>
<dbReference type="CDD" id="cd00331">
    <property type="entry name" value="IGPS"/>
    <property type="match status" value="1"/>
</dbReference>
<evidence type="ECO:0000259" key="19">
    <source>
        <dbReference type="Pfam" id="PF00697"/>
    </source>
</evidence>
<keyword evidence="10 16" id="KW-0822">Tryptophan biosynthesis</keyword>
<dbReference type="PANTHER" id="PTHR22854:SF2">
    <property type="entry name" value="INDOLE-3-GLYCEROL-PHOSPHATE SYNTHASE"/>
    <property type="match status" value="1"/>
</dbReference>
<comment type="similarity">
    <text evidence="6 16">Belongs to the TrpC family.</text>
</comment>
<dbReference type="NCBIfam" id="NF006945">
    <property type="entry name" value="PRK09427.1"/>
    <property type="match status" value="1"/>
</dbReference>
<comment type="catalytic activity">
    <reaction evidence="1 17">
        <text>N-(5-phospho-beta-D-ribosyl)anthranilate = 1-(2-carboxyphenylamino)-1-deoxy-D-ribulose 5-phosphate</text>
        <dbReference type="Rhea" id="RHEA:21540"/>
        <dbReference type="ChEBI" id="CHEBI:18277"/>
        <dbReference type="ChEBI" id="CHEBI:58613"/>
        <dbReference type="EC" id="5.3.1.24"/>
    </reaction>
</comment>
<proteinExistence type="inferred from homology"/>
<evidence type="ECO:0000313" key="20">
    <source>
        <dbReference type="EMBL" id="VYU05804.1"/>
    </source>
</evidence>
<dbReference type="InterPro" id="IPR013798">
    <property type="entry name" value="Indole-3-glycerol_P_synth_dom"/>
</dbReference>
<evidence type="ECO:0000256" key="14">
    <source>
        <dbReference type="ARBA" id="ARBA00023268"/>
    </source>
</evidence>
<dbReference type="InterPro" id="IPR001468">
    <property type="entry name" value="Indole-3-GlycerolPSynthase_CS"/>
</dbReference>
<keyword evidence="13 16" id="KW-0456">Lyase</keyword>
<keyword evidence="9 16" id="KW-0210">Decarboxylase</keyword>
<comment type="catalytic activity">
    <reaction evidence="2 16">
        <text>1-(2-carboxyphenylamino)-1-deoxy-D-ribulose 5-phosphate + H(+) = (1S,2R)-1-C-(indol-3-yl)glycerol 3-phosphate + CO2 + H2O</text>
        <dbReference type="Rhea" id="RHEA:23476"/>
        <dbReference type="ChEBI" id="CHEBI:15377"/>
        <dbReference type="ChEBI" id="CHEBI:15378"/>
        <dbReference type="ChEBI" id="CHEBI:16526"/>
        <dbReference type="ChEBI" id="CHEBI:58613"/>
        <dbReference type="ChEBI" id="CHEBI:58866"/>
        <dbReference type="EC" id="4.1.1.48"/>
    </reaction>
</comment>
<evidence type="ECO:0000256" key="10">
    <source>
        <dbReference type="ARBA" id="ARBA00022822"/>
    </source>
</evidence>
<keyword evidence="11 16" id="KW-0057">Aromatic amino acid biosynthesis</keyword>
<evidence type="ECO:0000256" key="3">
    <source>
        <dbReference type="ARBA" id="ARBA00004664"/>
    </source>
</evidence>
<accession>A0A6N3BRH8</accession>
<evidence type="ECO:0000256" key="17">
    <source>
        <dbReference type="HAMAP-Rule" id="MF_00135"/>
    </source>
</evidence>
<dbReference type="SUPFAM" id="SSF51366">
    <property type="entry name" value="Ribulose-phoshate binding barrel"/>
    <property type="match status" value="2"/>
</dbReference>
<evidence type="ECO:0000259" key="18">
    <source>
        <dbReference type="Pfam" id="PF00218"/>
    </source>
</evidence>
<comment type="pathway">
    <text evidence="4 16">Amino-acid biosynthesis; L-tryptophan biosynthesis; L-tryptophan from chorismate: step 4/5.</text>
</comment>
<dbReference type="EMBL" id="CACRUX010000045">
    <property type="protein sequence ID" value="VYU05804.1"/>
    <property type="molecule type" value="Genomic_DNA"/>
</dbReference>
<dbReference type="RefSeq" id="WP_021842130.1">
    <property type="nucleotide sequence ID" value="NZ_CACRUX010000045.1"/>
</dbReference>
<evidence type="ECO:0000256" key="15">
    <source>
        <dbReference type="ARBA" id="ARBA00025592"/>
    </source>
</evidence>
<dbReference type="InterPro" id="IPR001240">
    <property type="entry name" value="PRAI_dom"/>
</dbReference>
<comment type="pathway">
    <text evidence="3 17">Amino-acid biosynthesis; L-tryptophan biosynthesis; L-tryptophan from chorismate: step 3/5.</text>
</comment>
<dbReference type="PANTHER" id="PTHR22854">
    <property type="entry name" value="TRYPTOPHAN BIOSYNTHESIS PROTEIN"/>
    <property type="match status" value="1"/>
</dbReference>
<dbReference type="GO" id="GO:0004640">
    <property type="term" value="F:phosphoribosylanthranilate isomerase activity"/>
    <property type="evidence" value="ECO:0007669"/>
    <property type="project" value="UniProtKB-UniRule"/>
</dbReference>
<dbReference type="Gene3D" id="3.20.20.70">
    <property type="entry name" value="Aldolase class I"/>
    <property type="match status" value="2"/>
</dbReference>
<keyword evidence="14" id="KW-0511">Multifunctional enzyme</keyword>
<protein>
    <recommendedName>
        <fullName evidence="16 17">Multifunctional fusion protein</fullName>
    </recommendedName>
    <domain>
        <recommendedName>
            <fullName evidence="16">Indole-3-glycerol phosphate synthase</fullName>
            <shortName evidence="16">IGPS</shortName>
            <ecNumber evidence="16">4.1.1.48</ecNumber>
        </recommendedName>
    </domain>
    <domain>
        <recommendedName>
            <fullName evidence="17">N-(5'-phosphoribosyl)anthranilate isomerase</fullName>
            <shortName evidence="17">PRAI</shortName>
            <ecNumber evidence="17">5.3.1.24</ecNumber>
        </recommendedName>
    </domain>
</protein>
<dbReference type="NCBIfam" id="NF001377">
    <property type="entry name" value="PRK00278.2-4"/>
    <property type="match status" value="1"/>
</dbReference>
<dbReference type="UniPathway" id="UPA00035">
    <property type="reaction ID" value="UER00042"/>
</dbReference>
<dbReference type="Pfam" id="PF00218">
    <property type="entry name" value="IGPS"/>
    <property type="match status" value="1"/>
</dbReference>
<sequence length="475" mass="51489">MILDTIVAATKARVAKLKESVPLELIKAKAEVIARAELAKQGGQFPFAFEKALRAGSMNFICEVKKASPSKGVIAEDFPYLAIAEDYEKAGAAAISVLTESEFFQGADTYLTEIAKAVQIPVLRKDFTIDSYQIYEAKVIGASAILLICAILSEEELKNFHGLANSLGLACLVEAHSEEEIAKALNIGARVIGVNNRDLRDFTVDINHSLKLRKLVPDSVIFVSESGLNTASDIEALRENGIGAALIGERFMRVADKGKAIAELYGKVPPVKAKICGLKRPEDIALINALPHELRPEYIGFVFAPSKRQVTCIEAKTLAAHLVPTVKKAGIFVNESLEVMAKLAIAVPLDVIQLCGDETEEDIAALRQLTKAAIWKAVPVKSAADVARWRDSSADLILFDTFVKGERGGSGQSFDWSLLRDFTKPFMLAGGLNITNVARAMCIAKPYGVDVSSGVETDGVKDERKVEDFLKIVKQ</sequence>
<dbReference type="FunFam" id="3.20.20.70:FF:000024">
    <property type="entry name" value="Indole-3-glycerol phosphate synthase"/>
    <property type="match status" value="1"/>
</dbReference>
<gene>
    <name evidence="16 20" type="primary">trpC</name>
    <name evidence="17" type="synonym">trpF</name>
    <name evidence="20" type="ORF">VRLFYP33_01138</name>
</gene>
<dbReference type="AlphaFoldDB" id="A0A6N3BRH8"/>
<evidence type="ECO:0000256" key="11">
    <source>
        <dbReference type="ARBA" id="ARBA00023141"/>
    </source>
</evidence>
<evidence type="ECO:0000256" key="1">
    <source>
        <dbReference type="ARBA" id="ARBA00001164"/>
    </source>
</evidence>
<dbReference type="InterPro" id="IPR013785">
    <property type="entry name" value="Aldolase_TIM"/>
</dbReference>
<comment type="similarity">
    <text evidence="5">In the N-terminal section; belongs to the TrpC family.</text>
</comment>
<comment type="similarity">
    <text evidence="7">In the C-terminal section; belongs to the TrpF family.</text>
</comment>
<reference evidence="20" key="1">
    <citation type="submission" date="2019-11" db="EMBL/GenBank/DDBJ databases">
        <authorList>
            <person name="Feng L."/>
        </authorList>
    </citation>
    <scope>NUCLEOTIDE SEQUENCE</scope>
    <source>
        <strain evidence="20">VrattiLFYP33</strain>
    </source>
</reference>
<evidence type="ECO:0000256" key="7">
    <source>
        <dbReference type="ARBA" id="ARBA00009847"/>
    </source>
</evidence>
<evidence type="ECO:0000256" key="12">
    <source>
        <dbReference type="ARBA" id="ARBA00023235"/>
    </source>
</evidence>
<feature type="domain" description="N-(5'phosphoribosyl) anthranilate isomerase (PRAI)" evidence="19">
    <location>
        <begin position="273"/>
        <end position="471"/>
    </location>
</feature>